<organism evidence="7 8">
    <name type="scientific">Oncorhynchus kisutch</name>
    <name type="common">Coho salmon</name>
    <name type="synonym">Salmo kisutch</name>
    <dbReference type="NCBI Taxonomy" id="8019"/>
    <lineage>
        <taxon>Eukaryota</taxon>
        <taxon>Metazoa</taxon>
        <taxon>Chordata</taxon>
        <taxon>Craniata</taxon>
        <taxon>Vertebrata</taxon>
        <taxon>Euteleostomi</taxon>
        <taxon>Actinopterygii</taxon>
        <taxon>Neopterygii</taxon>
        <taxon>Teleostei</taxon>
        <taxon>Protacanthopterygii</taxon>
        <taxon>Salmoniformes</taxon>
        <taxon>Salmonidae</taxon>
        <taxon>Salmoninae</taxon>
        <taxon>Oncorhynchus</taxon>
    </lineage>
</organism>
<dbReference type="InterPro" id="IPR003599">
    <property type="entry name" value="Ig_sub"/>
</dbReference>
<dbReference type="PROSITE" id="PS50835">
    <property type="entry name" value="IG_LIKE"/>
    <property type="match status" value="1"/>
</dbReference>
<dbReference type="PANTHER" id="PTHR47633:SF8">
    <property type="entry name" value="SPEG NEIGHBOR PROTEIN"/>
    <property type="match status" value="1"/>
</dbReference>
<keyword evidence="8" id="KW-1185">Reference proteome</keyword>
<keyword evidence="5" id="KW-0393">Immunoglobulin domain</keyword>
<sequence>MSLSSDSSSHRPPLVGTSLKYIQIIQYMINKYYVVTPELTQVHGGKPSSLPLVEVTSPLQSDEEYLSPLEEVMEIGEPPSRGVGPQSKYAFFKDPPSFQAALNDHGVTEGQEVTMSVKVRGQPKPMVYWLRDKVTLKTNGRFIVRETEDGRSEMIITSAQRSDAGLYTCKIINEYGTKQSECKLEVKGKDHSKIHKASVSD</sequence>
<evidence type="ECO:0000313" key="8">
    <source>
        <dbReference type="Proteomes" id="UP000694557"/>
    </source>
</evidence>
<dbReference type="AlphaFoldDB" id="A0A8C7CQI6"/>
<keyword evidence="3" id="KW-0547">Nucleotide-binding</keyword>
<keyword evidence="2" id="KW-0677">Repeat</keyword>
<dbReference type="InterPro" id="IPR013098">
    <property type="entry name" value="Ig_I-set"/>
</dbReference>
<evidence type="ECO:0000256" key="5">
    <source>
        <dbReference type="ARBA" id="ARBA00023319"/>
    </source>
</evidence>
<reference evidence="7" key="1">
    <citation type="submission" date="2025-08" db="UniProtKB">
        <authorList>
            <consortium name="Ensembl"/>
        </authorList>
    </citation>
    <scope>IDENTIFICATION</scope>
</reference>
<evidence type="ECO:0000259" key="6">
    <source>
        <dbReference type="PROSITE" id="PS50835"/>
    </source>
</evidence>
<evidence type="ECO:0000256" key="3">
    <source>
        <dbReference type="ARBA" id="ARBA00022741"/>
    </source>
</evidence>
<name>A0A8C7CQI6_ONCKI</name>
<dbReference type="GO" id="GO:0004672">
    <property type="term" value="F:protein kinase activity"/>
    <property type="evidence" value="ECO:0007669"/>
    <property type="project" value="TreeGrafter"/>
</dbReference>
<feature type="domain" description="Ig-like" evidence="6">
    <location>
        <begin position="96"/>
        <end position="185"/>
    </location>
</feature>
<dbReference type="SMART" id="SM00408">
    <property type="entry name" value="IGc2"/>
    <property type="match status" value="1"/>
</dbReference>
<proteinExistence type="inferred from homology"/>
<reference evidence="7" key="2">
    <citation type="submission" date="2025-09" db="UniProtKB">
        <authorList>
            <consortium name="Ensembl"/>
        </authorList>
    </citation>
    <scope>IDENTIFICATION</scope>
</reference>
<dbReference type="SUPFAM" id="SSF48726">
    <property type="entry name" value="Immunoglobulin"/>
    <property type="match status" value="1"/>
</dbReference>
<evidence type="ECO:0000256" key="4">
    <source>
        <dbReference type="ARBA" id="ARBA00022840"/>
    </source>
</evidence>
<dbReference type="Gene3D" id="2.60.40.10">
    <property type="entry name" value="Immunoglobulins"/>
    <property type="match status" value="1"/>
</dbReference>
<dbReference type="GO" id="GO:0005524">
    <property type="term" value="F:ATP binding"/>
    <property type="evidence" value="ECO:0007669"/>
    <property type="project" value="UniProtKB-KW"/>
</dbReference>
<keyword evidence="4" id="KW-0067">ATP-binding</keyword>
<dbReference type="FunFam" id="2.60.40.10:FF:000145">
    <property type="entry name" value="Myosin light chain kinase, smooth muscle"/>
    <property type="match status" value="1"/>
</dbReference>
<evidence type="ECO:0000313" key="7">
    <source>
        <dbReference type="Ensembl" id="ENSOKIP00005010075.1"/>
    </source>
</evidence>
<dbReference type="SMART" id="SM00409">
    <property type="entry name" value="IG"/>
    <property type="match status" value="1"/>
</dbReference>
<dbReference type="Pfam" id="PF07679">
    <property type="entry name" value="I-set"/>
    <property type="match status" value="1"/>
</dbReference>
<dbReference type="InterPro" id="IPR003598">
    <property type="entry name" value="Ig_sub2"/>
</dbReference>
<dbReference type="Proteomes" id="UP000694557">
    <property type="component" value="Unassembled WGS sequence"/>
</dbReference>
<evidence type="ECO:0000256" key="1">
    <source>
        <dbReference type="ARBA" id="ARBA00006692"/>
    </source>
</evidence>
<evidence type="ECO:0000256" key="2">
    <source>
        <dbReference type="ARBA" id="ARBA00022737"/>
    </source>
</evidence>
<dbReference type="InterPro" id="IPR013783">
    <property type="entry name" value="Ig-like_fold"/>
</dbReference>
<dbReference type="InterPro" id="IPR036179">
    <property type="entry name" value="Ig-like_dom_sf"/>
</dbReference>
<protein>
    <recommendedName>
        <fullName evidence="6">Ig-like domain-containing protein</fullName>
    </recommendedName>
</protein>
<dbReference type="InterPro" id="IPR007110">
    <property type="entry name" value="Ig-like_dom"/>
</dbReference>
<dbReference type="GeneTree" id="ENSGT00940000163418"/>
<dbReference type="PANTHER" id="PTHR47633">
    <property type="entry name" value="IMMUNOGLOBULIN"/>
    <property type="match status" value="1"/>
</dbReference>
<comment type="similarity">
    <text evidence="1">Belongs to the protein kinase superfamily. CAMK Ser/Thr protein kinase family.</text>
</comment>
<accession>A0A8C7CQI6</accession>
<dbReference type="Ensembl" id="ENSOKIT00005010720.1">
    <property type="protein sequence ID" value="ENSOKIP00005010075.1"/>
    <property type="gene ID" value="ENSOKIG00005004516.1"/>
</dbReference>